<protein>
    <submittedName>
        <fullName evidence="5">Uncharacterized protein</fullName>
    </submittedName>
</protein>
<dbReference type="InterPro" id="IPR005024">
    <property type="entry name" value="Snf7_fam"/>
</dbReference>
<dbReference type="Gene3D" id="6.10.250.1710">
    <property type="match status" value="1"/>
</dbReference>
<evidence type="ECO:0000256" key="1">
    <source>
        <dbReference type="ARBA" id="ARBA00004177"/>
    </source>
</evidence>
<evidence type="ECO:0000256" key="2">
    <source>
        <dbReference type="ARBA" id="ARBA00006190"/>
    </source>
</evidence>
<name>A0A7S2C102_9EUKA</name>
<dbReference type="Gene3D" id="1.10.287.1060">
    <property type="entry name" value="ESAT-6-like"/>
    <property type="match status" value="1"/>
</dbReference>
<reference evidence="5" key="1">
    <citation type="submission" date="2021-01" db="EMBL/GenBank/DDBJ databases">
        <authorList>
            <person name="Corre E."/>
            <person name="Pelletier E."/>
            <person name="Niang G."/>
            <person name="Scheremetjew M."/>
            <person name="Finn R."/>
            <person name="Kale V."/>
            <person name="Holt S."/>
            <person name="Cochrane G."/>
            <person name="Meng A."/>
            <person name="Brown T."/>
            <person name="Cohen L."/>
        </authorList>
    </citation>
    <scope>NUCLEOTIDE SEQUENCE</scope>
    <source>
        <strain evidence="5">UTEX LB 985</strain>
    </source>
</reference>
<dbReference type="GO" id="GO:0005771">
    <property type="term" value="C:multivesicular body"/>
    <property type="evidence" value="ECO:0007669"/>
    <property type="project" value="TreeGrafter"/>
</dbReference>
<gene>
    <name evidence="5" type="ORF">CBRE1094_LOCUS5454</name>
</gene>
<dbReference type="GO" id="GO:0009898">
    <property type="term" value="C:cytoplasmic side of plasma membrane"/>
    <property type="evidence" value="ECO:0007669"/>
    <property type="project" value="TreeGrafter"/>
</dbReference>
<organism evidence="5">
    <name type="scientific">Haptolina brevifila</name>
    <dbReference type="NCBI Taxonomy" id="156173"/>
    <lineage>
        <taxon>Eukaryota</taxon>
        <taxon>Haptista</taxon>
        <taxon>Haptophyta</taxon>
        <taxon>Prymnesiophyceae</taxon>
        <taxon>Prymnesiales</taxon>
        <taxon>Prymnesiaceae</taxon>
        <taxon>Haptolina</taxon>
    </lineage>
</organism>
<evidence type="ECO:0000256" key="4">
    <source>
        <dbReference type="SAM" id="MobiDB-lite"/>
    </source>
</evidence>
<sequence>MNLFGRSTKTPPAPQPTAPVTTVPDNKAAITKVRDTLETIGKRKEHLMRKVDGEVKNAKAFSAQGKKREALQCIKRKKMFEKQLEQLGNTEITLETQMLTLESMNINQEALAAQRVAATTMQNTMKSMGGVDKVEETMDDVEDGLADANEIAEAISRPVGMPGMEDEDELLAELEGLEEEGLAEDLGQVNLAGASDAAEQVVMPSAPVSLPSAPSAPVKQQMTDEERELADLEASMAM</sequence>
<dbReference type="GO" id="GO:0006900">
    <property type="term" value="P:vesicle budding from membrane"/>
    <property type="evidence" value="ECO:0007669"/>
    <property type="project" value="TreeGrafter"/>
</dbReference>
<dbReference type="GO" id="GO:0000815">
    <property type="term" value="C:ESCRT III complex"/>
    <property type="evidence" value="ECO:0007669"/>
    <property type="project" value="TreeGrafter"/>
</dbReference>
<dbReference type="EMBL" id="HBGU01009862">
    <property type="protein sequence ID" value="CAD9412062.1"/>
    <property type="molecule type" value="Transcribed_RNA"/>
</dbReference>
<proteinExistence type="inferred from homology"/>
<dbReference type="PANTHER" id="PTHR22761">
    <property type="entry name" value="CHARGED MULTIVESICULAR BODY PROTEIN"/>
    <property type="match status" value="1"/>
</dbReference>
<comment type="similarity">
    <text evidence="2">Belongs to the SNF7 family.</text>
</comment>
<accession>A0A7S2C102</accession>
<dbReference type="AlphaFoldDB" id="A0A7S2C102"/>
<keyword evidence="3" id="KW-0967">Endosome</keyword>
<dbReference type="PANTHER" id="PTHR22761:SF10">
    <property type="entry name" value="GH13992P"/>
    <property type="match status" value="1"/>
</dbReference>
<evidence type="ECO:0000313" key="5">
    <source>
        <dbReference type="EMBL" id="CAD9412062.1"/>
    </source>
</evidence>
<feature type="region of interest" description="Disordered" evidence="4">
    <location>
        <begin position="1"/>
        <end position="23"/>
    </location>
</feature>
<comment type="subcellular location">
    <subcellularLocation>
        <location evidence="1">Endosome</location>
    </subcellularLocation>
</comment>
<evidence type="ECO:0000256" key="3">
    <source>
        <dbReference type="ARBA" id="ARBA00022753"/>
    </source>
</evidence>
<feature type="region of interest" description="Disordered" evidence="4">
    <location>
        <begin position="204"/>
        <end position="238"/>
    </location>
</feature>
<feature type="compositionally biased region" description="Low complexity" evidence="4">
    <location>
        <begin position="204"/>
        <end position="218"/>
    </location>
</feature>
<dbReference type="GO" id="GO:0032511">
    <property type="term" value="P:late endosome to vacuole transport via multivesicular body sorting pathway"/>
    <property type="evidence" value="ECO:0007669"/>
    <property type="project" value="TreeGrafter"/>
</dbReference>
<dbReference type="Pfam" id="PF03357">
    <property type="entry name" value="Snf7"/>
    <property type="match status" value="1"/>
</dbReference>